<evidence type="ECO:0000256" key="2">
    <source>
        <dbReference type="ARBA" id="ARBA00023125"/>
    </source>
</evidence>
<dbReference type="Gene3D" id="1.10.10.60">
    <property type="entry name" value="Homeodomain-like"/>
    <property type="match status" value="1"/>
</dbReference>
<feature type="domain" description="HTH araC/xylS-type" evidence="4">
    <location>
        <begin position="229"/>
        <end position="327"/>
    </location>
</feature>
<dbReference type="PANTHER" id="PTHR46796">
    <property type="entry name" value="HTH-TYPE TRANSCRIPTIONAL ACTIVATOR RHAS-RELATED"/>
    <property type="match status" value="1"/>
</dbReference>
<dbReference type="RefSeq" id="WP_188507866.1">
    <property type="nucleotide sequence ID" value="NZ_BMER01000005.1"/>
</dbReference>
<protein>
    <recommendedName>
        <fullName evidence="4">HTH araC/xylS-type domain-containing protein</fullName>
    </recommendedName>
</protein>
<dbReference type="GO" id="GO:0003700">
    <property type="term" value="F:DNA-binding transcription factor activity"/>
    <property type="evidence" value="ECO:0007669"/>
    <property type="project" value="InterPro"/>
</dbReference>
<keyword evidence="2" id="KW-0238">DNA-binding</keyword>
<dbReference type="Proteomes" id="UP000660862">
    <property type="component" value="Unassembled WGS sequence"/>
</dbReference>
<dbReference type="InterPro" id="IPR050204">
    <property type="entry name" value="AraC_XylS_family_regulators"/>
</dbReference>
<reference evidence="5" key="2">
    <citation type="submission" date="2020-09" db="EMBL/GenBank/DDBJ databases">
        <authorList>
            <person name="Sun Q."/>
            <person name="Zhou Y."/>
        </authorList>
    </citation>
    <scope>NUCLEOTIDE SEQUENCE</scope>
    <source>
        <strain evidence="5">CGMCC 1.12195</strain>
    </source>
</reference>
<reference evidence="5" key="1">
    <citation type="journal article" date="2014" name="Int. J. Syst. Evol. Microbiol.">
        <title>Complete genome sequence of Corynebacterium casei LMG S-19264T (=DSM 44701T), isolated from a smear-ripened cheese.</title>
        <authorList>
            <consortium name="US DOE Joint Genome Institute (JGI-PGF)"/>
            <person name="Walter F."/>
            <person name="Albersmeier A."/>
            <person name="Kalinowski J."/>
            <person name="Ruckert C."/>
        </authorList>
    </citation>
    <scope>NUCLEOTIDE SEQUENCE</scope>
    <source>
        <strain evidence="5">CGMCC 1.12195</strain>
    </source>
</reference>
<evidence type="ECO:0000313" key="6">
    <source>
        <dbReference type="Proteomes" id="UP000660862"/>
    </source>
</evidence>
<evidence type="ECO:0000256" key="1">
    <source>
        <dbReference type="ARBA" id="ARBA00023015"/>
    </source>
</evidence>
<name>A0A917MEG3_9SPHI</name>
<sequence length="328" mass="36139">MRLSIHIARPDARVRDETAIRAAVARSAYPLPGAEVRYWAAHGWSVLEQGYDLPDVYACSIEVEASSDATIPIHCPRHDLYGFYVLAGSLHITGADEQTAVLRTDAGHYRLSYLPAAAYSCHFAAGRHHIFYFVAKDSVLFREASHELEENIAPVEALRAKLGTPAVSASLSTAGAATDAIRRFMHHPGSSYLRRYIAIQTLVITLLLAACEKLHVQAATGRVGFVLATRMRAYIDDQVADGDNVDAAKVARRFGVSYAYAKVIFRTHVGQAIGGYIRCSKLEQARRMLLAGETPAQVARYVCWTYGHFNKAFKARYGVPPGGYRQHT</sequence>
<evidence type="ECO:0000256" key="3">
    <source>
        <dbReference type="ARBA" id="ARBA00023163"/>
    </source>
</evidence>
<dbReference type="AlphaFoldDB" id="A0A917MEG3"/>
<comment type="caution">
    <text evidence="5">The sequence shown here is derived from an EMBL/GenBank/DDBJ whole genome shotgun (WGS) entry which is preliminary data.</text>
</comment>
<evidence type="ECO:0000313" key="5">
    <source>
        <dbReference type="EMBL" id="GGH00054.1"/>
    </source>
</evidence>
<organism evidence="5 6">
    <name type="scientific">Parapedobacter pyrenivorans</name>
    <dbReference type="NCBI Taxonomy" id="1305674"/>
    <lineage>
        <taxon>Bacteria</taxon>
        <taxon>Pseudomonadati</taxon>
        <taxon>Bacteroidota</taxon>
        <taxon>Sphingobacteriia</taxon>
        <taxon>Sphingobacteriales</taxon>
        <taxon>Sphingobacteriaceae</taxon>
        <taxon>Parapedobacter</taxon>
    </lineage>
</organism>
<dbReference type="Pfam" id="PF12833">
    <property type="entry name" value="HTH_18"/>
    <property type="match status" value="1"/>
</dbReference>
<proteinExistence type="predicted"/>
<dbReference type="SMART" id="SM00342">
    <property type="entry name" value="HTH_ARAC"/>
    <property type="match status" value="1"/>
</dbReference>
<dbReference type="EMBL" id="BMER01000005">
    <property type="protein sequence ID" value="GGH00054.1"/>
    <property type="molecule type" value="Genomic_DNA"/>
</dbReference>
<evidence type="ECO:0000259" key="4">
    <source>
        <dbReference type="PROSITE" id="PS01124"/>
    </source>
</evidence>
<keyword evidence="3" id="KW-0804">Transcription</keyword>
<keyword evidence="1" id="KW-0805">Transcription regulation</keyword>
<dbReference type="InterPro" id="IPR018060">
    <property type="entry name" value="HTH_AraC"/>
</dbReference>
<dbReference type="PROSITE" id="PS01124">
    <property type="entry name" value="HTH_ARAC_FAMILY_2"/>
    <property type="match status" value="1"/>
</dbReference>
<accession>A0A917MEG3</accession>
<gene>
    <name evidence="5" type="ORF">GCM10007415_39930</name>
</gene>
<dbReference type="PANTHER" id="PTHR46796:SF6">
    <property type="entry name" value="ARAC SUBFAMILY"/>
    <property type="match status" value="1"/>
</dbReference>
<dbReference type="GO" id="GO:0043565">
    <property type="term" value="F:sequence-specific DNA binding"/>
    <property type="evidence" value="ECO:0007669"/>
    <property type="project" value="InterPro"/>
</dbReference>
<keyword evidence="6" id="KW-1185">Reference proteome</keyword>